<dbReference type="SUPFAM" id="SSF52540">
    <property type="entry name" value="P-loop containing nucleoside triphosphate hydrolases"/>
    <property type="match status" value="1"/>
</dbReference>
<dbReference type="PANTHER" id="PTHR40396">
    <property type="entry name" value="ATPASE-LIKE PROTEIN"/>
    <property type="match status" value="1"/>
</dbReference>
<dbReference type="PANTHER" id="PTHR40396:SF1">
    <property type="entry name" value="ATPASE AAA-TYPE CORE DOMAIN-CONTAINING PROTEIN"/>
    <property type="match status" value="1"/>
</dbReference>
<dbReference type="STRING" id="161895.CPHO_01915"/>
<evidence type="ECO:0000313" key="4">
    <source>
        <dbReference type="Proteomes" id="UP000185491"/>
    </source>
</evidence>
<keyword evidence="4" id="KW-1185">Reference proteome</keyword>
<evidence type="ECO:0000256" key="1">
    <source>
        <dbReference type="SAM" id="MobiDB-lite"/>
    </source>
</evidence>
<dbReference type="GO" id="GO:0016887">
    <property type="term" value="F:ATP hydrolysis activity"/>
    <property type="evidence" value="ECO:0007669"/>
    <property type="project" value="InterPro"/>
</dbReference>
<organism evidence="3 4">
    <name type="scientific">Corynebacterium phocae</name>
    <dbReference type="NCBI Taxonomy" id="161895"/>
    <lineage>
        <taxon>Bacteria</taxon>
        <taxon>Bacillati</taxon>
        <taxon>Actinomycetota</taxon>
        <taxon>Actinomycetes</taxon>
        <taxon>Mycobacteriales</taxon>
        <taxon>Corynebacteriaceae</taxon>
        <taxon>Corynebacterium</taxon>
    </lineage>
</organism>
<dbReference type="InterPro" id="IPR027417">
    <property type="entry name" value="P-loop_NTPase"/>
</dbReference>
<dbReference type="Proteomes" id="UP000185491">
    <property type="component" value="Chromosome"/>
</dbReference>
<dbReference type="GO" id="GO:0005524">
    <property type="term" value="F:ATP binding"/>
    <property type="evidence" value="ECO:0007669"/>
    <property type="project" value="InterPro"/>
</dbReference>
<dbReference type="EMBL" id="CP009249">
    <property type="protein sequence ID" value="APT91865.1"/>
    <property type="molecule type" value="Genomic_DNA"/>
</dbReference>
<name>A0A1L7D157_9CORY</name>
<feature type="region of interest" description="Disordered" evidence="1">
    <location>
        <begin position="287"/>
        <end position="314"/>
    </location>
</feature>
<feature type="domain" description="ATPase AAA-type core" evidence="2">
    <location>
        <begin position="77"/>
        <end position="410"/>
    </location>
</feature>
<accession>A0A1L7D157</accession>
<dbReference type="RefSeq" id="WP_075732729.1">
    <property type="nucleotide sequence ID" value="NZ_CP009249.1"/>
</dbReference>
<protein>
    <recommendedName>
        <fullName evidence="2">ATPase AAA-type core domain-containing protein</fullName>
    </recommendedName>
</protein>
<proteinExistence type="predicted"/>
<sequence length="481" mass="53609">MIRESIGFARTAKGNEGLRIPVFPALAGYSGDMMLLRFSFRNHKSVRDGADLTMARGSLNTLVPKNRSWDESLHSVVGLFGGNATGKSAVLDALVYTFRAIRESATSWQAEKQFPWFPFVLQDNYDEATSSYELDFVANGRRYRYGFEVDRSGIQREWLRDVPSSRWRTLLNRDRATGELTFHSALGRKFSVTDRELVLSRGALLSHSSLGDIWRELVEHFDYVLVDDAHREARLRYIAHSLQEGSTTFEDIEVLLRIADIGVDKVGLEDEDLSKSFLQVLQTEDGNSQRGISSKWGVSPAESLRTDGPGSGGEDLQKVIRRLTFAHRSTGAKNHRFSMAEESNGTVAWLAMAVPALEALRKGGLILIDEIDASVHPHLVNLLVGIFANTQINVHGAQLIFTSHQPYLMSSLSDAELVPEQVWFTEKSAEGVTQLYSLAEFELPKDVDLAEFYLLGRFGGVPRLAPSFFFSLAAPESKKSG</sequence>
<gene>
    <name evidence="3" type="ORF">CPHO_01915</name>
</gene>
<dbReference type="InterPro" id="IPR003959">
    <property type="entry name" value="ATPase_AAA_core"/>
</dbReference>
<dbReference type="Gene3D" id="3.40.50.300">
    <property type="entry name" value="P-loop containing nucleotide triphosphate hydrolases"/>
    <property type="match status" value="1"/>
</dbReference>
<reference evidence="3 4" key="1">
    <citation type="submission" date="2014-08" db="EMBL/GenBank/DDBJ databases">
        <title>Complete genome sequence of Corynebacterium phocae M408/89/1(T)(=DSM 44612(T)), isolated from the common seal (Phoca vitulina).</title>
        <authorList>
            <person name="Ruckert C."/>
            <person name="Albersmeier A."/>
            <person name="Winkler A."/>
            <person name="Kalinowski J."/>
        </authorList>
    </citation>
    <scope>NUCLEOTIDE SEQUENCE [LARGE SCALE GENOMIC DNA]</scope>
    <source>
        <strain evidence="3 4">M408/89/1</strain>
    </source>
</reference>
<dbReference type="KEGG" id="cpho:CPHO_01915"/>
<evidence type="ECO:0000259" key="2">
    <source>
        <dbReference type="Pfam" id="PF13304"/>
    </source>
</evidence>
<dbReference type="AlphaFoldDB" id="A0A1L7D157"/>
<dbReference type="Pfam" id="PF13304">
    <property type="entry name" value="AAA_21"/>
    <property type="match status" value="1"/>
</dbReference>
<evidence type="ECO:0000313" key="3">
    <source>
        <dbReference type="EMBL" id="APT91865.1"/>
    </source>
</evidence>